<keyword evidence="1" id="KW-1133">Transmembrane helix</keyword>
<dbReference type="RefSeq" id="WP_157486377.1">
    <property type="nucleotide sequence ID" value="NZ_JAGGJQ010000019.1"/>
</dbReference>
<name>A0A9X0YQZ7_9FLAO</name>
<evidence type="ECO:0000256" key="1">
    <source>
        <dbReference type="SAM" id="Phobius"/>
    </source>
</evidence>
<gene>
    <name evidence="2" type="ORF">J2Z56_003690</name>
    <name evidence="3" type="ORF">J2Z57_003679</name>
</gene>
<feature type="transmembrane region" description="Helical" evidence="1">
    <location>
        <begin position="6"/>
        <end position="22"/>
    </location>
</feature>
<dbReference type="EMBL" id="JAUSUU010000018">
    <property type="protein sequence ID" value="MDQ0337217.1"/>
    <property type="molecule type" value="Genomic_DNA"/>
</dbReference>
<dbReference type="Proteomes" id="UP001231587">
    <property type="component" value="Unassembled WGS sequence"/>
</dbReference>
<evidence type="ECO:0000313" key="5">
    <source>
        <dbReference type="Proteomes" id="UP001231587"/>
    </source>
</evidence>
<comment type="caution">
    <text evidence="2">The sequence shown here is derived from an EMBL/GenBank/DDBJ whole genome shotgun (WGS) entry which is preliminary data.</text>
</comment>
<keyword evidence="1" id="KW-0472">Membrane</keyword>
<evidence type="ECO:0000313" key="2">
    <source>
        <dbReference type="EMBL" id="MBP1841752.1"/>
    </source>
</evidence>
<keyword evidence="5" id="KW-1185">Reference proteome</keyword>
<evidence type="ECO:0000313" key="4">
    <source>
        <dbReference type="Proteomes" id="UP001138672"/>
    </source>
</evidence>
<organism evidence="2 4">
    <name type="scientific">Formosa algae</name>
    <dbReference type="NCBI Taxonomy" id="225843"/>
    <lineage>
        <taxon>Bacteria</taxon>
        <taxon>Pseudomonadati</taxon>
        <taxon>Bacteroidota</taxon>
        <taxon>Flavobacteriia</taxon>
        <taxon>Flavobacteriales</taxon>
        <taxon>Flavobacteriaceae</taxon>
        <taxon>Formosa</taxon>
    </lineage>
</organism>
<dbReference type="OrthoDB" id="1442620at2"/>
<reference evidence="2" key="1">
    <citation type="submission" date="2021-03" db="EMBL/GenBank/DDBJ databases">
        <title>Genomic Encyclopedia of Type Strains, Phase IV (KMG-IV): sequencing the most valuable type-strain genomes for metagenomic binning, comparative biology and taxonomic classification.</title>
        <authorList>
            <person name="Goeker M."/>
        </authorList>
    </citation>
    <scope>NUCLEOTIDE SEQUENCE</scope>
    <source>
        <strain evidence="2">DSM 15523</strain>
        <strain evidence="3 5">DSM 16476</strain>
    </source>
</reference>
<dbReference type="AlphaFoldDB" id="A0A9X0YQZ7"/>
<evidence type="ECO:0000313" key="3">
    <source>
        <dbReference type="EMBL" id="MDQ0337217.1"/>
    </source>
</evidence>
<dbReference type="EMBL" id="JAGGJQ010000019">
    <property type="protein sequence ID" value="MBP1841752.1"/>
    <property type="molecule type" value="Genomic_DNA"/>
</dbReference>
<protein>
    <submittedName>
        <fullName evidence="2">Uncharacterized protein</fullName>
    </submittedName>
</protein>
<accession>A0A9X0YQZ7</accession>
<keyword evidence="1" id="KW-0812">Transmembrane</keyword>
<proteinExistence type="predicted"/>
<sequence length="150" mass="17626">MKKGTLIIISFILIILSFWLGMKVERELASWDEIGKPVFEKEQIYFPNKKTSLYLKSKNWGLTADHKISVISTKSDLEFQPDSISEYIFHGFGGIIYKVENNTLKIYSHQKPKIPSKFESEINVELIEVKNNSEWNKMKEQINNNYQEFE</sequence>
<dbReference type="Proteomes" id="UP001138672">
    <property type="component" value="Unassembled WGS sequence"/>
</dbReference>